<dbReference type="AlphaFoldDB" id="A0A9D4HG92"/>
<accession>A0A9D4HG92</accession>
<sequence length="90" mass="9956">MCSQRLVSSMCCQMPQQRAWDCQTGRERLCCGRLSHIYPSSRTTSPGRCLTDGALTSCALTSCAARTPSRAVCCRMCQCLGPLSSRYYVF</sequence>
<evidence type="ECO:0000313" key="1">
    <source>
        <dbReference type="EMBL" id="KAH3716389.1"/>
    </source>
</evidence>
<comment type="caution">
    <text evidence="1">The sequence shown here is derived from an EMBL/GenBank/DDBJ whole genome shotgun (WGS) entry which is preliminary data.</text>
</comment>
<gene>
    <name evidence="1" type="ORF">DPMN_059111</name>
</gene>
<protein>
    <submittedName>
        <fullName evidence="1">Uncharacterized protein</fullName>
    </submittedName>
</protein>
<proteinExistence type="predicted"/>
<reference evidence="1" key="1">
    <citation type="journal article" date="2019" name="bioRxiv">
        <title>The Genome of the Zebra Mussel, Dreissena polymorpha: A Resource for Invasive Species Research.</title>
        <authorList>
            <person name="McCartney M.A."/>
            <person name="Auch B."/>
            <person name="Kono T."/>
            <person name="Mallez S."/>
            <person name="Zhang Y."/>
            <person name="Obille A."/>
            <person name="Becker A."/>
            <person name="Abrahante J.E."/>
            <person name="Garbe J."/>
            <person name="Badalamenti J.P."/>
            <person name="Herman A."/>
            <person name="Mangelson H."/>
            <person name="Liachko I."/>
            <person name="Sullivan S."/>
            <person name="Sone E.D."/>
            <person name="Koren S."/>
            <person name="Silverstein K.A.T."/>
            <person name="Beckman K.B."/>
            <person name="Gohl D.M."/>
        </authorList>
    </citation>
    <scope>NUCLEOTIDE SEQUENCE</scope>
    <source>
        <strain evidence="1">Duluth1</strain>
        <tissue evidence="1">Whole animal</tissue>
    </source>
</reference>
<organism evidence="1 2">
    <name type="scientific">Dreissena polymorpha</name>
    <name type="common">Zebra mussel</name>
    <name type="synonym">Mytilus polymorpha</name>
    <dbReference type="NCBI Taxonomy" id="45954"/>
    <lineage>
        <taxon>Eukaryota</taxon>
        <taxon>Metazoa</taxon>
        <taxon>Spiralia</taxon>
        <taxon>Lophotrochozoa</taxon>
        <taxon>Mollusca</taxon>
        <taxon>Bivalvia</taxon>
        <taxon>Autobranchia</taxon>
        <taxon>Heteroconchia</taxon>
        <taxon>Euheterodonta</taxon>
        <taxon>Imparidentia</taxon>
        <taxon>Neoheterodontei</taxon>
        <taxon>Myida</taxon>
        <taxon>Dreissenoidea</taxon>
        <taxon>Dreissenidae</taxon>
        <taxon>Dreissena</taxon>
    </lineage>
</organism>
<evidence type="ECO:0000313" key="2">
    <source>
        <dbReference type="Proteomes" id="UP000828390"/>
    </source>
</evidence>
<dbReference type="Proteomes" id="UP000828390">
    <property type="component" value="Unassembled WGS sequence"/>
</dbReference>
<reference evidence="1" key="2">
    <citation type="submission" date="2020-11" db="EMBL/GenBank/DDBJ databases">
        <authorList>
            <person name="McCartney M.A."/>
            <person name="Auch B."/>
            <person name="Kono T."/>
            <person name="Mallez S."/>
            <person name="Becker A."/>
            <person name="Gohl D.M."/>
            <person name="Silverstein K.A.T."/>
            <person name="Koren S."/>
            <person name="Bechman K.B."/>
            <person name="Herman A."/>
            <person name="Abrahante J.E."/>
            <person name="Garbe J."/>
        </authorList>
    </citation>
    <scope>NUCLEOTIDE SEQUENCE</scope>
    <source>
        <strain evidence="1">Duluth1</strain>
        <tissue evidence="1">Whole animal</tissue>
    </source>
</reference>
<name>A0A9D4HG92_DREPO</name>
<keyword evidence="2" id="KW-1185">Reference proteome</keyword>
<dbReference type="EMBL" id="JAIWYP010000013">
    <property type="protein sequence ID" value="KAH3716389.1"/>
    <property type="molecule type" value="Genomic_DNA"/>
</dbReference>